<keyword evidence="3" id="KW-1185">Reference proteome</keyword>
<dbReference type="Proteomes" id="UP000011626">
    <property type="component" value="Unassembled WGS sequence"/>
</dbReference>
<feature type="compositionally biased region" description="Basic and acidic residues" evidence="1">
    <location>
        <begin position="167"/>
        <end position="179"/>
    </location>
</feature>
<evidence type="ECO:0000313" key="3">
    <source>
        <dbReference type="Proteomes" id="UP000011626"/>
    </source>
</evidence>
<comment type="caution">
    <text evidence="2">The sequence shown here is derived from an EMBL/GenBank/DDBJ whole genome shotgun (WGS) entry which is preliminary data.</text>
</comment>
<dbReference type="RefSeq" id="WP_006885979.1">
    <property type="nucleotide sequence ID" value="NZ_AOIU01000048.1"/>
</dbReference>
<dbReference type="PATRIC" id="fig|797114.5.peg.4352"/>
<organism evidence="2 3">
    <name type="scientific">Halosimplex carlsbadense 2-9-1</name>
    <dbReference type="NCBI Taxonomy" id="797114"/>
    <lineage>
        <taxon>Archaea</taxon>
        <taxon>Methanobacteriati</taxon>
        <taxon>Methanobacteriota</taxon>
        <taxon>Stenosarchaea group</taxon>
        <taxon>Halobacteria</taxon>
        <taxon>Halobacteriales</taxon>
        <taxon>Haloarculaceae</taxon>
        <taxon>Halosimplex</taxon>
    </lineage>
</organism>
<accession>M0CC59</accession>
<evidence type="ECO:0000313" key="2">
    <source>
        <dbReference type="EMBL" id="ELZ19932.1"/>
    </source>
</evidence>
<reference evidence="2 3" key="1">
    <citation type="journal article" date="2014" name="PLoS Genet.">
        <title>Phylogenetically driven sequencing of extremely halophilic archaea reveals strategies for static and dynamic osmo-response.</title>
        <authorList>
            <person name="Becker E.A."/>
            <person name="Seitzer P.M."/>
            <person name="Tritt A."/>
            <person name="Larsen D."/>
            <person name="Krusor M."/>
            <person name="Yao A.I."/>
            <person name="Wu D."/>
            <person name="Madern D."/>
            <person name="Eisen J.A."/>
            <person name="Darling A.E."/>
            <person name="Facciotti M.T."/>
        </authorList>
    </citation>
    <scope>NUCLEOTIDE SEQUENCE [LARGE SCALE GENOMIC DNA]</scope>
    <source>
        <strain evidence="2 3">2-9-1</strain>
    </source>
</reference>
<dbReference type="OrthoDB" id="204416at2157"/>
<evidence type="ECO:0000256" key="1">
    <source>
        <dbReference type="SAM" id="MobiDB-lite"/>
    </source>
</evidence>
<proteinExistence type="predicted"/>
<dbReference type="EMBL" id="AOIU01000048">
    <property type="protein sequence ID" value="ELZ19932.1"/>
    <property type="molecule type" value="Genomic_DNA"/>
</dbReference>
<dbReference type="AlphaFoldDB" id="M0CC59"/>
<dbReference type="eggNOG" id="arCOG08969">
    <property type="taxonomic scope" value="Archaea"/>
</dbReference>
<name>M0CC59_9EURY</name>
<gene>
    <name evidence="2" type="ORF">C475_21579</name>
</gene>
<sequence length="237" mass="25272">MTDDSRADPGLASEYQTTLAGGAVTLVGVVHDHPASVTRVSYVVERRSPDVLALELPPLAVGLYEAHAARGTDPLSFGGEMSAAIRAAETDRVVGIDGPSRRFCRELAARFVRDRSGVGTVTRSLRGVASVTRTAVACRLAAAVARRTARAPTVGSRTEYDVAPSDPPERQAEDERRQADAATAVLDAFEKPPASRIRSETREAHMADRLREFSRGSDVVAVVGLGHFDPLVDRLSG</sequence>
<evidence type="ECO:0008006" key="4">
    <source>
        <dbReference type="Google" id="ProtNLM"/>
    </source>
</evidence>
<feature type="region of interest" description="Disordered" evidence="1">
    <location>
        <begin position="153"/>
        <end position="179"/>
    </location>
</feature>
<protein>
    <recommendedName>
        <fullName evidence="4">TraB determinant protein</fullName>
    </recommendedName>
</protein>